<proteinExistence type="predicted"/>
<dbReference type="InterPro" id="IPR036271">
    <property type="entry name" value="Tet_transcr_reg_TetR-rel_C_sf"/>
</dbReference>
<dbReference type="Proteomes" id="UP001482520">
    <property type="component" value="Unassembled WGS sequence"/>
</dbReference>
<evidence type="ECO:0000259" key="1">
    <source>
        <dbReference type="Pfam" id="PF17940"/>
    </source>
</evidence>
<organism evidence="2 3">
    <name type="scientific">Nocardioides kribbensis</name>
    <dbReference type="NCBI Taxonomy" id="305517"/>
    <lineage>
        <taxon>Bacteria</taxon>
        <taxon>Bacillati</taxon>
        <taxon>Actinomycetota</taxon>
        <taxon>Actinomycetes</taxon>
        <taxon>Propionibacteriales</taxon>
        <taxon>Nocardioidaceae</taxon>
        <taxon>Nocardioides</taxon>
    </lineage>
</organism>
<dbReference type="InterPro" id="IPR009057">
    <property type="entry name" value="Homeodomain-like_sf"/>
</dbReference>
<dbReference type="RefSeq" id="WP_193661388.1">
    <property type="nucleotide sequence ID" value="NZ_BAAAMM010000010.1"/>
</dbReference>
<dbReference type="SUPFAM" id="SSF48498">
    <property type="entry name" value="Tetracyclin repressor-like, C-terminal domain"/>
    <property type="match status" value="1"/>
</dbReference>
<feature type="domain" description="Tetracyclin repressor-like C-terminal group 31" evidence="1">
    <location>
        <begin position="92"/>
        <end position="187"/>
    </location>
</feature>
<protein>
    <recommendedName>
        <fullName evidence="1">Tetracyclin repressor-like C-terminal group 31 domain-containing protein</fullName>
    </recommendedName>
</protein>
<dbReference type="Pfam" id="PF17940">
    <property type="entry name" value="TetR_C_31"/>
    <property type="match status" value="1"/>
</dbReference>
<dbReference type="SUPFAM" id="SSF46689">
    <property type="entry name" value="Homeodomain-like"/>
    <property type="match status" value="1"/>
</dbReference>
<accession>A0ABV1NZQ4</accession>
<dbReference type="InterPro" id="IPR041583">
    <property type="entry name" value="TetR_C_31"/>
</dbReference>
<sequence length="196" mass="20854">MPDPTPRRRQLAEAATAVVAREGLRGLTHRAVDREAGIAEGSCSAYLRTSRALRDALTEHVAGSMAADVEDLAAQVAALPPRTEGAPPGPALDLAMALMQRWVERRDLVVVSLELSTAATRDPAIAEQLAPWRARLVDVVDAILAAAGRPHSTERADALVAAYDGILAAALLRPDDERRAWLARTLTLVTDALTCA</sequence>
<evidence type="ECO:0000313" key="2">
    <source>
        <dbReference type="EMBL" id="MEQ7847963.1"/>
    </source>
</evidence>
<keyword evidence="3" id="KW-1185">Reference proteome</keyword>
<name>A0ABV1NZQ4_9ACTN</name>
<dbReference type="EMBL" id="JBEGDP010000012">
    <property type="protein sequence ID" value="MEQ7847963.1"/>
    <property type="molecule type" value="Genomic_DNA"/>
</dbReference>
<reference evidence="2 3" key="1">
    <citation type="submission" date="2024-02" db="EMBL/GenBank/DDBJ databases">
        <title>Full genome sequence of Nocardioides kribbensis.</title>
        <authorList>
            <person name="Poletto B.L."/>
            <person name="Silva G."/>
            <person name="Galante D."/>
            <person name="Campos K.R."/>
            <person name="Santos M.B.N."/>
            <person name="Sacchi C.T."/>
        </authorList>
    </citation>
    <scope>NUCLEOTIDE SEQUENCE [LARGE SCALE GENOMIC DNA]</scope>
    <source>
        <strain evidence="2 3">O4R</strain>
    </source>
</reference>
<gene>
    <name evidence="2" type="ORF">V6R90_11810</name>
</gene>
<comment type="caution">
    <text evidence="2">The sequence shown here is derived from an EMBL/GenBank/DDBJ whole genome shotgun (WGS) entry which is preliminary data.</text>
</comment>
<evidence type="ECO:0000313" key="3">
    <source>
        <dbReference type="Proteomes" id="UP001482520"/>
    </source>
</evidence>
<dbReference type="Gene3D" id="1.10.357.10">
    <property type="entry name" value="Tetracycline Repressor, domain 2"/>
    <property type="match status" value="1"/>
</dbReference>